<organism evidence="2 3">
    <name type="scientific">Mycena pura</name>
    <dbReference type="NCBI Taxonomy" id="153505"/>
    <lineage>
        <taxon>Eukaryota</taxon>
        <taxon>Fungi</taxon>
        <taxon>Dikarya</taxon>
        <taxon>Basidiomycota</taxon>
        <taxon>Agaricomycotina</taxon>
        <taxon>Agaricomycetes</taxon>
        <taxon>Agaricomycetidae</taxon>
        <taxon>Agaricales</taxon>
        <taxon>Marasmiineae</taxon>
        <taxon>Mycenaceae</taxon>
        <taxon>Mycena</taxon>
    </lineage>
</organism>
<feature type="transmembrane region" description="Helical" evidence="1">
    <location>
        <begin position="193"/>
        <end position="215"/>
    </location>
</feature>
<keyword evidence="1" id="KW-1133">Transmembrane helix</keyword>
<dbReference type="AlphaFoldDB" id="A0AAD6UPY6"/>
<proteinExistence type="predicted"/>
<reference evidence="2" key="1">
    <citation type="submission" date="2023-03" db="EMBL/GenBank/DDBJ databases">
        <title>Massive genome expansion in bonnet fungi (Mycena s.s.) driven by repeated elements and novel gene families across ecological guilds.</title>
        <authorList>
            <consortium name="Lawrence Berkeley National Laboratory"/>
            <person name="Harder C.B."/>
            <person name="Miyauchi S."/>
            <person name="Viragh M."/>
            <person name="Kuo A."/>
            <person name="Thoen E."/>
            <person name="Andreopoulos B."/>
            <person name="Lu D."/>
            <person name="Skrede I."/>
            <person name="Drula E."/>
            <person name="Henrissat B."/>
            <person name="Morin E."/>
            <person name="Kohler A."/>
            <person name="Barry K."/>
            <person name="LaButti K."/>
            <person name="Morin E."/>
            <person name="Salamov A."/>
            <person name="Lipzen A."/>
            <person name="Mereny Z."/>
            <person name="Hegedus B."/>
            <person name="Baldrian P."/>
            <person name="Stursova M."/>
            <person name="Weitz H."/>
            <person name="Taylor A."/>
            <person name="Grigoriev I.V."/>
            <person name="Nagy L.G."/>
            <person name="Martin F."/>
            <person name="Kauserud H."/>
        </authorList>
    </citation>
    <scope>NUCLEOTIDE SEQUENCE</scope>
    <source>
        <strain evidence="2">9144</strain>
    </source>
</reference>
<keyword evidence="3" id="KW-1185">Reference proteome</keyword>
<protein>
    <submittedName>
        <fullName evidence="2">Uncharacterized protein</fullName>
    </submittedName>
</protein>
<accession>A0AAD6UPY6</accession>
<evidence type="ECO:0000313" key="2">
    <source>
        <dbReference type="EMBL" id="KAJ7190330.1"/>
    </source>
</evidence>
<name>A0AAD6UPY6_9AGAR</name>
<feature type="transmembrane region" description="Helical" evidence="1">
    <location>
        <begin position="221"/>
        <end position="238"/>
    </location>
</feature>
<comment type="caution">
    <text evidence="2">The sequence shown here is derived from an EMBL/GenBank/DDBJ whole genome shotgun (WGS) entry which is preliminary data.</text>
</comment>
<evidence type="ECO:0000313" key="3">
    <source>
        <dbReference type="Proteomes" id="UP001219525"/>
    </source>
</evidence>
<keyword evidence="1" id="KW-0472">Membrane</keyword>
<keyword evidence="1" id="KW-0812">Transmembrane</keyword>
<dbReference type="Proteomes" id="UP001219525">
    <property type="component" value="Unassembled WGS sequence"/>
</dbReference>
<dbReference type="EMBL" id="JARJCW010000152">
    <property type="protein sequence ID" value="KAJ7190330.1"/>
    <property type="molecule type" value="Genomic_DNA"/>
</dbReference>
<feature type="transmembrane region" description="Helical" evidence="1">
    <location>
        <begin position="76"/>
        <end position="99"/>
    </location>
</feature>
<gene>
    <name evidence="2" type="ORF">GGX14DRAFT_408102</name>
</gene>
<evidence type="ECO:0000256" key="1">
    <source>
        <dbReference type="SAM" id="Phobius"/>
    </source>
</evidence>
<sequence>MSTSNEVAQIHRFAMAFMQPVFKAATGRQDWEAAKSQIGGLTSEAAIATFLAAVQAQIIALSYQDNSTRLKIATNSLGFAGVLLDVITACLALLASTVLQRHIAVVEQQLGAIENASVEQLREIMDQCVLLAPDVHRRVFVKVQARMDVIKKQLGSVDAEGQLNFRTASAGLHFEAVPEAIKHMQSVAPIGDAAGTAMLFGILCFFASVVCLAVSTQPVVVWIVSAATCSLVVLLPVVNRLLGRVGIRLPTVFDI</sequence>